<feature type="domain" description="Alpha-galactosidase NEW3" evidence="2">
    <location>
        <begin position="58"/>
        <end position="130"/>
    </location>
</feature>
<feature type="chain" id="PRO_5038766283" description="Alpha-galactosidase NEW3 domain-containing protein" evidence="1">
    <location>
        <begin position="27"/>
        <end position="334"/>
    </location>
</feature>
<gene>
    <name evidence="3" type="ORF">FHS12_004945</name>
</gene>
<dbReference type="AlphaFoldDB" id="A0A7W5A9A2"/>
<proteinExistence type="predicted"/>
<evidence type="ECO:0000313" key="4">
    <source>
        <dbReference type="Proteomes" id="UP000577707"/>
    </source>
</evidence>
<protein>
    <recommendedName>
        <fullName evidence="2">Alpha-galactosidase NEW3 domain-containing protein</fullName>
    </recommendedName>
</protein>
<name>A0A7W5A9A2_9ACTN</name>
<dbReference type="GO" id="GO:0005975">
    <property type="term" value="P:carbohydrate metabolic process"/>
    <property type="evidence" value="ECO:0007669"/>
    <property type="project" value="UniProtKB-ARBA"/>
</dbReference>
<dbReference type="Proteomes" id="UP000577707">
    <property type="component" value="Unassembled WGS sequence"/>
</dbReference>
<dbReference type="Gene3D" id="2.60.40.10">
    <property type="entry name" value="Immunoglobulins"/>
    <property type="match status" value="1"/>
</dbReference>
<evidence type="ECO:0000259" key="2">
    <source>
        <dbReference type="Pfam" id="PF10633"/>
    </source>
</evidence>
<dbReference type="InterPro" id="IPR013783">
    <property type="entry name" value="Ig-like_fold"/>
</dbReference>
<evidence type="ECO:0000313" key="3">
    <source>
        <dbReference type="EMBL" id="MBB3091968.1"/>
    </source>
</evidence>
<dbReference type="Pfam" id="PF10633">
    <property type="entry name" value="NPCBM_assoc"/>
    <property type="match status" value="1"/>
</dbReference>
<keyword evidence="1" id="KW-0732">Signal</keyword>
<keyword evidence="4" id="KW-1185">Reference proteome</keyword>
<feature type="signal peptide" evidence="1">
    <location>
        <begin position="1"/>
        <end position="26"/>
    </location>
</feature>
<dbReference type="InterPro" id="IPR018905">
    <property type="entry name" value="A-galactase_NEW3"/>
</dbReference>
<accession>A0A7W5A9A2</accession>
<dbReference type="EMBL" id="JACHXG010000015">
    <property type="protein sequence ID" value="MBB3091968.1"/>
    <property type="molecule type" value="Genomic_DNA"/>
</dbReference>
<organism evidence="3 4">
    <name type="scientific">Nocardioides albus</name>
    <dbReference type="NCBI Taxonomy" id="1841"/>
    <lineage>
        <taxon>Bacteria</taxon>
        <taxon>Bacillati</taxon>
        <taxon>Actinomycetota</taxon>
        <taxon>Actinomycetes</taxon>
        <taxon>Propionibacteriales</taxon>
        <taxon>Nocardioidaceae</taxon>
        <taxon>Nocardioides</taxon>
    </lineage>
</organism>
<comment type="caution">
    <text evidence="3">The sequence shown here is derived from an EMBL/GenBank/DDBJ whole genome shotgun (WGS) entry which is preliminary data.</text>
</comment>
<sequence>MVAPSFLARAALALTIALGGLLVAPAAITAAAAAETTDATDTVGVTIGAVDLDGPAIVEVPVTVRNQSTAALRTLTVSFRGPVGWQVAPASRSVSGAVKPGAGATVTFSVRVPERRPGFHLRTFTATATYRGGDGAGAAVGTRVERSGEPMADLAAAFNNTGITDESATAAGNFDGAGNSFSAQKLADVGLGRGAEVEALGATLAMPDVAPGTADNVASGGQAVKVSGSGNALVLLGSGSSFSATGTVTVFYTDGTSSTAETGLPNWSFQETDAHGATLVASSVGRNRPDGYGDAAYQYRVFANSVPLTAGKTVDFVVLPTNSALHVFAMGLAG</sequence>
<reference evidence="3 4" key="1">
    <citation type="submission" date="2020-08" db="EMBL/GenBank/DDBJ databases">
        <title>Genomic Encyclopedia of Type Strains, Phase III (KMG-III): the genomes of soil and plant-associated and newly described type strains.</title>
        <authorList>
            <person name="Whitman W."/>
        </authorList>
    </citation>
    <scope>NUCLEOTIDE SEQUENCE [LARGE SCALE GENOMIC DNA]</scope>
    <source>
        <strain evidence="3 4">CECT 3302</strain>
    </source>
</reference>
<evidence type="ECO:0000256" key="1">
    <source>
        <dbReference type="SAM" id="SignalP"/>
    </source>
</evidence>
<dbReference type="RefSeq" id="WP_183551167.1">
    <property type="nucleotide sequence ID" value="NZ_BMQT01000014.1"/>
</dbReference>